<accession>A0ABP4L4P2</accession>
<dbReference type="Proteomes" id="UP001500363">
    <property type="component" value="Unassembled WGS sequence"/>
</dbReference>
<organism evidence="2 3">
    <name type="scientific">Kribbella lupini</name>
    <dbReference type="NCBI Taxonomy" id="291602"/>
    <lineage>
        <taxon>Bacteria</taxon>
        <taxon>Bacillati</taxon>
        <taxon>Actinomycetota</taxon>
        <taxon>Actinomycetes</taxon>
        <taxon>Propionibacteriales</taxon>
        <taxon>Kribbellaceae</taxon>
        <taxon>Kribbella</taxon>
    </lineage>
</organism>
<comment type="caution">
    <text evidence="2">The sequence shown here is derived from an EMBL/GenBank/DDBJ whole genome shotgun (WGS) entry which is preliminary data.</text>
</comment>
<evidence type="ECO:0000256" key="1">
    <source>
        <dbReference type="SAM" id="MobiDB-lite"/>
    </source>
</evidence>
<feature type="region of interest" description="Disordered" evidence="1">
    <location>
        <begin position="234"/>
        <end position="253"/>
    </location>
</feature>
<evidence type="ECO:0008006" key="4">
    <source>
        <dbReference type="Google" id="ProtNLM"/>
    </source>
</evidence>
<keyword evidence="3" id="KW-1185">Reference proteome</keyword>
<reference evidence="3" key="1">
    <citation type="journal article" date="2019" name="Int. J. Syst. Evol. Microbiol.">
        <title>The Global Catalogue of Microorganisms (GCM) 10K type strain sequencing project: providing services to taxonomists for standard genome sequencing and annotation.</title>
        <authorList>
            <consortium name="The Broad Institute Genomics Platform"/>
            <consortium name="The Broad Institute Genome Sequencing Center for Infectious Disease"/>
            <person name="Wu L."/>
            <person name="Ma J."/>
        </authorList>
    </citation>
    <scope>NUCLEOTIDE SEQUENCE [LARGE SCALE GENOMIC DNA]</scope>
    <source>
        <strain evidence="3">JCM 14303</strain>
    </source>
</reference>
<sequence length="415" mass="46274">MICLVAAAGLTWGIVALVRRQQYIKSLRERGWTFVNSPQLDAVARLTNPPFGIGFRRDPDDQITGHTTSGRPFQVIEYSSGHWKGWVGMVTLSRRLPELWVMGGDTRPRYGVEAAAMPSPAALGPGWQIGALDPAYAAEVLTPQVCNQLNGLAGGMPGLNLSIDSDQLTVLDPPRKDVEQLGPWLDQLAAVADAIDATPLDHWIQPELPPRFSFYHHPDWYWIGVDDSLLEVTPTSRSGHSHRTEDVIRGRDGDGPPFVAFTHHWQTTRTESYTDSEGRTQTRTVTENHSEAILGFQLPVPMPELTVAGRSFGRGISFESERFNDQFKVTSPSTKFAYDVIHPRQMEFLMASSPAPFRIVEDWVWFSPGDHSQHSIAHSSRFLREFLAGIPRFVWRDLGLSDAPYPRLDPVSPGS</sequence>
<gene>
    <name evidence="2" type="ORF">GCM10009741_13820</name>
</gene>
<protein>
    <recommendedName>
        <fullName evidence="4">DUF3179 domain-containing protein</fullName>
    </recommendedName>
</protein>
<dbReference type="EMBL" id="BAAANC010000001">
    <property type="protein sequence ID" value="GAA1516239.1"/>
    <property type="molecule type" value="Genomic_DNA"/>
</dbReference>
<evidence type="ECO:0000313" key="2">
    <source>
        <dbReference type="EMBL" id="GAA1516239.1"/>
    </source>
</evidence>
<proteinExistence type="predicted"/>
<name>A0ABP4L4P2_9ACTN</name>
<evidence type="ECO:0000313" key="3">
    <source>
        <dbReference type="Proteomes" id="UP001500363"/>
    </source>
</evidence>
<feature type="compositionally biased region" description="Basic and acidic residues" evidence="1">
    <location>
        <begin position="242"/>
        <end position="253"/>
    </location>
</feature>